<sequence length="286" mass="31003">MLTEPINITLSEVEFIRSPRQHCASSSLLPRIINASMSQCPSSIAPTQSLKCSTPSKCTKRIPFSCSDNKSSHFLLLTATISLQAAVSPMSECPDHVTSSSNFSSDITARRLPGLSVHQQLRLVGARSYFAPCLLPLSLCLSFLSSSSPFFSSLSLKASQNACPHPFFHHPIPSPTLSPAVQINRVPANKRRVHAGKPPTWFSLKDLIPNKFALAFSLFRNTICSVYSHRPRGESSFKILSVLRGGARGGNGDIHICVCVCVLIVTLICGPLDISLSLSKVQTQTN</sequence>
<comment type="caution">
    <text evidence="1">The sequence shown here is derived from an EMBL/GenBank/DDBJ whole genome shotgun (WGS) entry which is preliminary data.</text>
</comment>
<proteinExistence type="predicted"/>
<keyword evidence="2" id="KW-1185">Reference proteome</keyword>
<evidence type="ECO:0000313" key="2">
    <source>
        <dbReference type="Proteomes" id="UP001482620"/>
    </source>
</evidence>
<protein>
    <submittedName>
        <fullName evidence="1">Uncharacterized protein</fullName>
    </submittedName>
</protein>
<reference evidence="1 2" key="1">
    <citation type="submission" date="2021-06" db="EMBL/GenBank/DDBJ databases">
        <authorList>
            <person name="Palmer J.M."/>
        </authorList>
    </citation>
    <scope>NUCLEOTIDE SEQUENCE [LARGE SCALE GENOMIC DNA]</scope>
    <source>
        <strain evidence="2">if_2019</strain>
        <tissue evidence="1">Muscle</tissue>
    </source>
</reference>
<organism evidence="1 2">
    <name type="scientific">Ilyodon furcidens</name>
    <name type="common">goldbreast splitfin</name>
    <dbReference type="NCBI Taxonomy" id="33524"/>
    <lineage>
        <taxon>Eukaryota</taxon>
        <taxon>Metazoa</taxon>
        <taxon>Chordata</taxon>
        <taxon>Craniata</taxon>
        <taxon>Vertebrata</taxon>
        <taxon>Euteleostomi</taxon>
        <taxon>Actinopterygii</taxon>
        <taxon>Neopterygii</taxon>
        <taxon>Teleostei</taxon>
        <taxon>Neoteleostei</taxon>
        <taxon>Acanthomorphata</taxon>
        <taxon>Ovalentaria</taxon>
        <taxon>Atherinomorphae</taxon>
        <taxon>Cyprinodontiformes</taxon>
        <taxon>Goodeidae</taxon>
        <taxon>Ilyodon</taxon>
    </lineage>
</organism>
<dbReference type="Proteomes" id="UP001482620">
    <property type="component" value="Unassembled WGS sequence"/>
</dbReference>
<name>A0ABV0T3I4_9TELE</name>
<evidence type="ECO:0000313" key="1">
    <source>
        <dbReference type="EMBL" id="MEQ2227447.1"/>
    </source>
</evidence>
<accession>A0ABV0T3I4</accession>
<gene>
    <name evidence="1" type="ORF">ILYODFUR_037839</name>
</gene>
<dbReference type="EMBL" id="JAHRIQ010020299">
    <property type="protein sequence ID" value="MEQ2227447.1"/>
    <property type="molecule type" value="Genomic_DNA"/>
</dbReference>